<evidence type="ECO:0000256" key="3">
    <source>
        <dbReference type="ARBA" id="ARBA00022759"/>
    </source>
</evidence>
<dbReference type="PANTHER" id="PTHR33992:SF1">
    <property type="entry name" value="RIBONUCLEASE P PROTEIN COMPONENT"/>
    <property type="match status" value="1"/>
</dbReference>
<name>A0A660SHL1_UNCW3</name>
<dbReference type="GO" id="GO:0000049">
    <property type="term" value="F:tRNA binding"/>
    <property type="evidence" value="ECO:0007669"/>
    <property type="project" value="UniProtKB-UniRule"/>
</dbReference>
<proteinExistence type="inferred from homology"/>
<evidence type="ECO:0000256" key="5">
    <source>
        <dbReference type="ARBA" id="ARBA00022884"/>
    </source>
</evidence>
<evidence type="ECO:0000256" key="4">
    <source>
        <dbReference type="ARBA" id="ARBA00022801"/>
    </source>
</evidence>
<dbReference type="GO" id="GO:0030677">
    <property type="term" value="C:ribonuclease P complex"/>
    <property type="evidence" value="ECO:0007669"/>
    <property type="project" value="TreeGrafter"/>
</dbReference>
<evidence type="ECO:0000313" key="8">
    <source>
        <dbReference type="EMBL" id="RKX70062.1"/>
    </source>
</evidence>
<keyword evidence="4 6" id="KW-0378">Hydrolase</keyword>
<accession>A0A660SHL1</accession>
<dbReference type="GO" id="GO:0001682">
    <property type="term" value="P:tRNA 5'-leader removal"/>
    <property type="evidence" value="ECO:0007669"/>
    <property type="project" value="UniProtKB-UniRule"/>
</dbReference>
<evidence type="ECO:0000256" key="1">
    <source>
        <dbReference type="ARBA" id="ARBA00022694"/>
    </source>
</evidence>
<dbReference type="InterPro" id="IPR014721">
    <property type="entry name" value="Ribsml_uS5_D2-typ_fold_subgr"/>
</dbReference>
<keyword evidence="1 6" id="KW-0819">tRNA processing</keyword>
<keyword evidence="2 6" id="KW-0540">Nuclease</keyword>
<dbReference type="EC" id="3.1.26.5" evidence="6 7"/>
<dbReference type="SUPFAM" id="SSF54211">
    <property type="entry name" value="Ribosomal protein S5 domain 2-like"/>
    <property type="match status" value="1"/>
</dbReference>
<dbReference type="PANTHER" id="PTHR33992">
    <property type="entry name" value="RIBONUCLEASE P PROTEIN COMPONENT"/>
    <property type="match status" value="1"/>
</dbReference>
<keyword evidence="5 6" id="KW-0694">RNA-binding</keyword>
<dbReference type="HAMAP" id="MF_00227">
    <property type="entry name" value="RNase_P"/>
    <property type="match status" value="1"/>
</dbReference>
<protein>
    <recommendedName>
        <fullName evidence="6 7">Ribonuclease P protein component</fullName>
        <shortName evidence="6">RNase P protein</shortName>
        <shortName evidence="6">RNaseP protein</shortName>
        <ecNumber evidence="6 7">3.1.26.5</ecNumber>
    </recommendedName>
    <alternativeName>
        <fullName evidence="6">Protein C5</fullName>
    </alternativeName>
</protein>
<gene>
    <name evidence="6 8" type="primary">rnpA</name>
    <name evidence="8" type="ORF">DRP53_06230</name>
</gene>
<dbReference type="NCBIfam" id="TIGR00188">
    <property type="entry name" value="rnpA"/>
    <property type="match status" value="1"/>
</dbReference>
<dbReference type="InterPro" id="IPR000100">
    <property type="entry name" value="RNase_P"/>
</dbReference>
<dbReference type="AlphaFoldDB" id="A0A660SHL1"/>
<evidence type="ECO:0000313" key="9">
    <source>
        <dbReference type="Proteomes" id="UP000268469"/>
    </source>
</evidence>
<evidence type="ECO:0000256" key="2">
    <source>
        <dbReference type="ARBA" id="ARBA00022722"/>
    </source>
</evidence>
<comment type="catalytic activity">
    <reaction evidence="6">
        <text>Endonucleolytic cleavage of RNA, removing 5'-extranucleotides from tRNA precursor.</text>
        <dbReference type="EC" id="3.1.26.5"/>
    </reaction>
</comment>
<dbReference type="GO" id="GO:0004526">
    <property type="term" value="F:ribonuclease P activity"/>
    <property type="evidence" value="ECO:0007669"/>
    <property type="project" value="UniProtKB-UniRule"/>
</dbReference>
<organism evidence="8 9">
    <name type="scientific">candidate division WOR-3 bacterium</name>
    <dbReference type="NCBI Taxonomy" id="2052148"/>
    <lineage>
        <taxon>Bacteria</taxon>
        <taxon>Bacteria division WOR-3</taxon>
    </lineage>
</organism>
<dbReference type="GO" id="GO:0042781">
    <property type="term" value="F:3'-tRNA processing endoribonuclease activity"/>
    <property type="evidence" value="ECO:0007669"/>
    <property type="project" value="TreeGrafter"/>
</dbReference>
<reference evidence="8 9" key="1">
    <citation type="submission" date="2018-06" db="EMBL/GenBank/DDBJ databases">
        <title>Extensive metabolic versatility and redundancy in microbially diverse, dynamic hydrothermal sediments.</title>
        <authorList>
            <person name="Dombrowski N."/>
            <person name="Teske A."/>
            <person name="Baker B.J."/>
        </authorList>
    </citation>
    <scope>NUCLEOTIDE SEQUENCE [LARGE SCALE GENOMIC DNA]</scope>
    <source>
        <strain evidence="8">B36_G15</strain>
    </source>
</reference>
<comment type="function">
    <text evidence="6">RNaseP catalyzes the removal of the 5'-leader sequence from pre-tRNA to produce the mature 5'-terminus. It can also cleave other RNA substrates such as 4.5S RNA. The protein component plays an auxiliary but essential role in vivo by binding to the 5'-leader sequence and broadening the substrate specificity of the ribozyme.</text>
</comment>
<keyword evidence="3 6" id="KW-0255">Endonuclease</keyword>
<dbReference type="InterPro" id="IPR020568">
    <property type="entry name" value="Ribosomal_Su5_D2-typ_SF"/>
</dbReference>
<dbReference type="EMBL" id="QNBE01000053">
    <property type="protein sequence ID" value="RKX70062.1"/>
    <property type="molecule type" value="Genomic_DNA"/>
</dbReference>
<evidence type="ECO:0000256" key="6">
    <source>
        <dbReference type="HAMAP-Rule" id="MF_00227"/>
    </source>
</evidence>
<dbReference type="Gene3D" id="3.30.230.10">
    <property type="match status" value="1"/>
</dbReference>
<comment type="subunit">
    <text evidence="6">Consists of a catalytic RNA component (M1 or rnpB) and a protein subunit.</text>
</comment>
<comment type="caution">
    <text evidence="8">The sequence shown here is derived from an EMBL/GenBank/DDBJ whole genome shotgun (WGS) entry which is preliminary data.</text>
</comment>
<sequence length="114" mass="13347">MLPKEKRLKRQREFIQVYRKGKVCRIDPLTVHALPASDLKVAFVVPKSVGKAVVRNRLKRRLSEAVRLNQDLFQNHHLIFRIEKDALPEKFSQLEELIRKVARGIYDQGPDPHN</sequence>
<dbReference type="Pfam" id="PF00825">
    <property type="entry name" value="Ribonuclease_P"/>
    <property type="match status" value="1"/>
</dbReference>
<dbReference type="Proteomes" id="UP000268469">
    <property type="component" value="Unassembled WGS sequence"/>
</dbReference>
<comment type="similarity">
    <text evidence="6">Belongs to the RnpA family.</text>
</comment>
<evidence type="ECO:0000256" key="7">
    <source>
        <dbReference type="NCBIfam" id="TIGR00188"/>
    </source>
</evidence>